<sequence>MQMKMRIGVWLLVSCIVAAHCGFTTKLKPSPACGKDNVCLGLFETKGVLKHLENEIDPALDLPKRVDRDISRYGSIMTKITSLVADGTEVVKFILLFVGGEFEYIIKGLTTIISDINRVLKKSAEAAKSVHNKYLGKLVRIAPKLKQVLFVTTNATRTAWKVLDAYHSVVTVSREMCLDKVMEHELGPIYNLAHDAFNVLEKPIQAIDSTMHGVIDVTEKVTEVVASDVMKAFANTVGSVAGAIESFFNIFGPIIESVTKLVNAFEDTWIGVSFRVLWWWVHIGITVRVFLHTVVSSVDWLVDNILKWLSWVPGFGQVAKLIRGIVTNLCGWIEDRVKDIFHIGDLIIGDLSNEILQPLQKALDRFETGFDELEKFASSATLAIKRGFREAKMEVTLKLEEDFGISGPCWHPETQATECLQQVFPGLTEQILDDAKLPMDIGKVADMTGNLWKTLAKAITGCKKFQWVPISDFLAKDFVSKSAQCKSKAKLPICEEIQYADKSTEEGGKLATLLDQIGEQGHKKQSNLESGPNFGAWSVVLYPNVLNSQILFALYRYRLPTETRTYTREQIFESTTWGRLLGGMTRLDFARLKFRVFIEFQGAKCVGIYFRPRITLVEFRRTWTPELSVFPGRIFWRGAFASTPTPPERIPVTDGSASPSFTSLVSSHEFYSVVSDPSFSENPTPSQYPWTDYFTEFASNFAGDCCRRSGLENVIGRVRGAMVELLSGEQGTTVSINSDNPPPFWRDVEYRTTVVEEPTSLTSEPDHTLGNPASWWATRGKGAAVEISWFIPIHGIGSFYKWNQKWLNKTHSGFTMLIETSHFSFGLLYRMNTNTGKGDDYLTASLTYQNTPMFHDWWNLIRGDRTTVSLRDFLKKFIPKSDMNGKVGLSASTFVEWSTKLKT</sequence>
<reference evidence="2" key="1">
    <citation type="submission" date="2021-01" db="EMBL/GenBank/DDBJ databases">
        <authorList>
            <person name="Corre E."/>
            <person name="Pelletier E."/>
            <person name="Niang G."/>
            <person name="Scheremetjew M."/>
            <person name="Finn R."/>
            <person name="Kale V."/>
            <person name="Holt S."/>
            <person name="Cochrane G."/>
            <person name="Meng A."/>
            <person name="Brown T."/>
            <person name="Cohen L."/>
        </authorList>
    </citation>
    <scope>NUCLEOTIDE SEQUENCE</scope>
    <source>
        <strain evidence="2">NY070348D</strain>
    </source>
</reference>
<protein>
    <submittedName>
        <fullName evidence="2">Uncharacterized protein</fullName>
    </submittedName>
</protein>
<evidence type="ECO:0000256" key="1">
    <source>
        <dbReference type="SAM" id="SignalP"/>
    </source>
</evidence>
<keyword evidence="1" id="KW-0732">Signal</keyword>
<proteinExistence type="predicted"/>
<feature type="chain" id="PRO_5031335806" evidence="1">
    <location>
        <begin position="22"/>
        <end position="903"/>
    </location>
</feature>
<dbReference type="AlphaFoldDB" id="A0A7S2W6R5"/>
<evidence type="ECO:0000313" key="2">
    <source>
        <dbReference type="EMBL" id="CAD9671458.1"/>
    </source>
</evidence>
<name>A0A7S2W6R5_9STRA</name>
<feature type="signal peptide" evidence="1">
    <location>
        <begin position="1"/>
        <end position="21"/>
    </location>
</feature>
<accession>A0A7S2W6R5</accession>
<dbReference type="EMBL" id="HBHK01005983">
    <property type="protein sequence ID" value="CAD9671458.1"/>
    <property type="molecule type" value="Transcribed_RNA"/>
</dbReference>
<gene>
    <name evidence="2" type="ORF">QSP1433_LOCUS3564</name>
</gene>
<organism evidence="2">
    <name type="scientific">Mucochytrium quahogii</name>
    <dbReference type="NCBI Taxonomy" id="96639"/>
    <lineage>
        <taxon>Eukaryota</taxon>
        <taxon>Sar</taxon>
        <taxon>Stramenopiles</taxon>
        <taxon>Bigyra</taxon>
        <taxon>Labyrinthulomycetes</taxon>
        <taxon>Thraustochytrida</taxon>
        <taxon>Thraustochytriidae</taxon>
        <taxon>Mucochytrium</taxon>
    </lineage>
</organism>